<dbReference type="KEGG" id="nte:NEUTE1DRAFT117927"/>
<dbReference type="HOGENOM" id="CLU_2373333_0_0_1"/>
<organism evidence="1 2">
    <name type="scientific">Neurospora tetrasperma (strain FGSC 2508 / ATCC MYA-4615 / P0657)</name>
    <dbReference type="NCBI Taxonomy" id="510951"/>
    <lineage>
        <taxon>Eukaryota</taxon>
        <taxon>Fungi</taxon>
        <taxon>Dikarya</taxon>
        <taxon>Ascomycota</taxon>
        <taxon>Pezizomycotina</taxon>
        <taxon>Sordariomycetes</taxon>
        <taxon>Sordariomycetidae</taxon>
        <taxon>Sordariales</taxon>
        <taxon>Sordariaceae</taxon>
        <taxon>Neurospora</taxon>
    </lineage>
</organism>
<dbReference type="EMBL" id="GL891306">
    <property type="protein sequence ID" value="EGO55824.1"/>
    <property type="molecule type" value="Genomic_DNA"/>
</dbReference>
<evidence type="ECO:0000313" key="2">
    <source>
        <dbReference type="Proteomes" id="UP000008065"/>
    </source>
</evidence>
<proteinExistence type="predicted"/>
<dbReference type="Proteomes" id="UP000008065">
    <property type="component" value="Unassembled WGS sequence"/>
</dbReference>
<evidence type="ECO:0000313" key="1">
    <source>
        <dbReference type="EMBL" id="EGO55824.1"/>
    </source>
</evidence>
<name>F8MS30_NEUT8</name>
<accession>F8MS30</accession>
<dbReference type="GeneID" id="20823426"/>
<dbReference type="RefSeq" id="XP_009853607.1">
    <property type="nucleotide sequence ID" value="XM_009855305.1"/>
</dbReference>
<reference evidence="2" key="1">
    <citation type="journal article" date="2011" name="Genetics">
        <title>Massive changes in genome architecture accompany the transition to self-fertility in the filamentous fungus Neurospora tetrasperma.</title>
        <authorList>
            <person name="Ellison C.E."/>
            <person name="Stajich J.E."/>
            <person name="Jacobson D.J."/>
            <person name="Natvig D.O."/>
            <person name="Lapidus A."/>
            <person name="Foster B."/>
            <person name="Aerts A."/>
            <person name="Riley R."/>
            <person name="Lindquist E.A."/>
            <person name="Grigoriev I.V."/>
            <person name="Taylor J.W."/>
        </authorList>
    </citation>
    <scope>NUCLEOTIDE SEQUENCE [LARGE SCALE GENOMIC DNA]</scope>
    <source>
        <strain evidence="2">FGSC 2508 / P0657</strain>
    </source>
</reference>
<protein>
    <submittedName>
        <fullName evidence="1">Uncharacterized protein</fullName>
    </submittedName>
</protein>
<dbReference type="VEuPathDB" id="FungiDB:NEUTE1DRAFT_117927"/>
<gene>
    <name evidence="1" type="ORF">NEUTE1DRAFT_117927</name>
</gene>
<sequence length="95" mass="10732">MDDGRSWSMTQRCLWWVVQRFKNPILGNLSSPACDNPDQPKLKANNHGSIRPGSLDSICSHHCALQSWSHPAAPIYLPSLNYRSPACNHRTDGYR</sequence>
<dbReference type="AlphaFoldDB" id="F8MS30"/>
<keyword evidence="2" id="KW-1185">Reference proteome</keyword>